<dbReference type="SMART" id="SM00406">
    <property type="entry name" value="IGv"/>
    <property type="match status" value="1"/>
</dbReference>
<keyword evidence="14" id="KW-1185">Reference proteome</keyword>
<dbReference type="GO" id="GO:0002250">
    <property type="term" value="P:adaptive immune response"/>
    <property type="evidence" value="ECO:0007669"/>
    <property type="project" value="UniProtKB-KW"/>
</dbReference>
<keyword evidence="8" id="KW-0675">Receptor</keyword>
<evidence type="ECO:0000256" key="1">
    <source>
        <dbReference type="ARBA" id="ARBA00004236"/>
    </source>
</evidence>
<dbReference type="InterPro" id="IPR013783">
    <property type="entry name" value="Ig-like_fold"/>
</dbReference>
<dbReference type="GO" id="GO:0042101">
    <property type="term" value="C:T cell receptor complex"/>
    <property type="evidence" value="ECO:0007669"/>
    <property type="project" value="UniProtKB-KW"/>
</dbReference>
<dbReference type="SUPFAM" id="SSF48726">
    <property type="entry name" value="Immunoglobulin"/>
    <property type="match status" value="1"/>
</dbReference>
<keyword evidence="7" id="KW-1015">Disulfide bond</keyword>
<protein>
    <recommendedName>
        <fullName evidence="12">Ig-like domain-containing protein</fullName>
    </recommendedName>
</protein>
<dbReference type="PANTHER" id="PTHR19343">
    <property type="entry name" value="T CELL RECEPTOR ALPHA VARIABLE 1-2"/>
    <property type="match status" value="1"/>
</dbReference>
<name>A0A7J8ALY3_MYOMY</name>
<evidence type="ECO:0000256" key="2">
    <source>
        <dbReference type="ARBA" id="ARBA00022475"/>
    </source>
</evidence>
<keyword evidence="2" id="KW-1003">Cell membrane</keyword>
<evidence type="ECO:0000256" key="7">
    <source>
        <dbReference type="ARBA" id="ARBA00023157"/>
    </source>
</evidence>
<evidence type="ECO:0000256" key="4">
    <source>
        <dbReference type="ARBA" id="ARBA00022859"/>
    </source>
</evidence>
<reference evidence="13 14" key="1">
    <citation type="journal article" date="2020" name="Nature">
        <title>Six reference-quality genomes reveal evolution of bat adaptations.</title>
        <authorList>
            <person name="Jebb D."/>
            <person name="Huang Z."/>
            <person name="Pippel M."/>
            <person name="Hughes G.M."/>
            <person name="Lavrichenko K."/>
            <person name="Devanna P."/>
            <person name="Winkler S."/>
            <person name="Jermiin L.S."/>
            <person name="Skirmuntt E.C."/>
            <person name="Katzourakis A."/>
            <person name="Burkitt-Gray L."/>
            <person name="Ray D.A."/>
            <person name="Sullivan K.A.M."/>
            <person name="Roscito J.G."/>
            <person name="Kirilenko B.M."/>
            <person name="Davalos L.M."/>
            <person name="Corthals A.P."/>
            <person name="Power M.L."/>
            <person name="Jones G."/>
            <person name="Ransome R.D."/>
            <person name="Dechmann D.K.N."/>
            <person name="Locatelli A.G."/>
            <person name="Puechmaille S.J."/>
            <person name="Fedrigo O."/>
            <person name="Jarvis E.D."/>
            <person name="Hiller M."/>
            <person name="Vernes S.C."/>
            <person name="Myers E.W."/>
            <person name="Teeling E.C."/>
        </authorList>
    </citation>
    <scope>NUCLEOTIDE SEQUENCE [LARGE SCALE GENOMIC DNA]</scope>
    <source>
        <strain evidence="13">MMyoMyo1</strain>
        <tissue evidence="13">Flight muscle</tissue>
    </source>
</reference>
<dbReference type="Pfam" id="PF07686">
    <property type="entry name" value="V-set"/>
    <property type="match status" value="1"/>
</dbReference>
<dbReference type="GO" id="GO:0042605">
    <property type="term" value="F:peptide antigen binding"/>
    <property type="evidence" value="ECO:0007669"/>
    <property type="project" value="TreeGrafter"/>
</dbReference>
<evidence type="ECO:0000256" key="9">
    <source>
        <dbReference type="ARBA" id="ARBA00023319"/>
    </source>
</evidence>
<dbReference type="Gene3D" id="2.60.40.10">
    <property type="entry name" value="Immunoglobulins"/>
    <property type="match status" value="1"/>
</dbReference>
<comment type="subcellular location">
    <subcellularLocation>
        <location evidence="1">Cell membrane</location>
    </subcellularLocation>
</comment>
<dbReference type="VEuPathDB" id="HostDB:LOC118679427"/>
<evidence type="ECO:0000259" key="12">
    <source>
        <dbReference type="PROSITE" id="PS50835"/>
    </source>
</evidence>
<evidence type="ECO:0000256" key="11">
    <source>
        <dbReference type="SAM" id="SignalP"/>
    </source>
</evidence>
<evidence type="ECO:0000256" key="8">
    <source>
        <dbReference type="ARBA" id="ARBA00023170"/>
    </source>
</evidence>
<feature type="domain" description="Ig-like" evidence="12">
    <location>
        <begin position="106"/>
        <end position="199"/>
    </location>
</feature>
<dbReference type="InterPro" id="IPR051006">
    <property type="entry name" value="TCR_variable_domain"/>
</dbReference>
<evidence type="ECO:0000313" key="13">
    <source>
        <dbReference type="EMBL" id="KAF6387587.1"/>
    </source>
</evidence>
<sequence>MGRIMKTSIGALFMFLWLQLDRVSHGEKVDQHPSTLNVQEGNTAVINCSYSDSLSDYFPCTSPCRALTLKKKKKISSTKWENLNMSVSGLLRVVITSMWLGSSIAQKVTQGQQAILVHEKEAVNLGCTYDTSDSRYSLFWYKQLSSGAMIFLIRQDSYNQQNATGGRYSLNFQKAKSSANLVFSASQLEDSAVYFCALSEPTVRGVLEGGVPKPQGSGSCIHLL</sequence>
<proteinExistence type="predicted"/>
<dbReference type="InterPro" id="IPR036179">
    <property type="entry name" value="Ig-like_dom_sf"/>
</dbReference>
<keyword evidence="6" id="KW-0472">Membrane</keyword>
<keyword evidence="5" id="KW-1064">Adaptive immunity</keyword>
<organism evidence="13 14">
    <name type="scientific">Myotis myotis</name>
    <name type="common">Greater mouse-eared bat</name>
    <name type="synonym">Vespertilio myotis</name>
    <dbReference type="NCBI Taxonomy" id="51298"/>
    <lineage>
        <taxon>Eukaryota</taxon>
        <taxon>Metazoa</taxon>
        <taxon>Chordata</taxon>
        <taxon>Craniata</taxon>
        <taxon>Vertebrata</taxon>
        <taxon>Euteleostomi</taxon>
        <taxon>Mammalia</taxon>
        <taxon>Eutheria</taxon>
        <taxon>Laurasiatheria</taxon>
        <taxon>Chiroptera</taxon>
        <taxon>Yangochiroptera</taxon>
        <taxon>Vespertilionidae</taxon>
        <taxon>Myotis</taxon>
    </lineage>
</organism>
<dbReference type="Proteomes" id="UP000527355">
    <property type="component" value="Unassembled WGS sequence"/>
</dbReference>
<keyword evidence="4" id="KW-0391">Immunity</keyword>
<dbReference type="InterPro" id="IPR013106">
    <property type="entry name" value="Ig_V-set"/>
</dbReference>
<dbReference type="InterPro" id="IPR007110">
    <property type="entry name" value="Ig-like_dom"/>
</dbReference>
<evidence type="ECO:0000256" key="10">
    <source>
        <dbReference type="ARBA" id="ARBA00043266"/>
    </source>
</evidence>
<dbReference type="AlphaFoldDB" id="A0A7J8ALY3"/>
<keyword evidence="3 11" id="KW-0732">Signal</keyword>
<evidence type="ECO:0000313" key="14">
    <source>
        <dbReference type="Proteomes" id="UP000527355"/>
    </source>
</evidence>
<dbReference type="PANTHER" id="PTHR19343:SF25">
    <property type="entry name" value="IG-LIKE DOMAIN-CONTAINING PROTEIN"/>
    <property type="match status" value="1"/>
</dbReference>
<evidence type="ECO:0000256" key="3">
    <source>
        <dbReference type="ARBA" id="ARBA00022729"/>
    </source>
</evidence>
<keyword evidence="10" id="KW-1279">T cell receptor</keyword>
<evidence type="ECO:0000256" key="5">
    <source>
        <dbReference type="ARBA" id="ARBA00023130"/>
    </source>
</evidence>
<keyword evidence="9" id="KW-0393">Immunoglobulin domain</keyword>
<dbReference type="FunFam" id="2.60.40.10:FF:000878">
    <property type="entry name" value="T cell receptor alpha variable 38-1"/>
    <property type="match status" value="1"/>
</dbReference>
<accession>A0A7J8ALY3</accession>
<gene>
    <name evidence="13" type="ORF">mMyoMyo1_008065</name>
</gene>
<evidence type="ECO:0000256" key="6">
    <source>
        <dbReference type="ARBA" id="ARBA00023136"/>
    </source>
</evidence>
<dbReference type="EMBL" id="JABWUV010000001">
    <property type="protein sequence ID" value="KAF6387587.1"/>
    <property type="molecule type" value="Genomic_DNA"/>
</dbReference>
<feature type="signal peptide" evidence="11">
    <location>
        <begin position="1"/>
        <end position="26"/>
    </location>
</feature>
<dbReference type="PROSITE" id="PS50835">
    <property type="entry name" value="IG_LIKE"/>
    <property type="match status" value="1"/>
</dbReference>
<comment type="caution">
    <text evidence="13">The sequence shown here is derived from an EMBL/GenBank/DDBJ whole genome shotgun (WGS) entry which is preliminary data.</text>
</comment>
<feature type="chain" id="PRO_5029848728" description="Ig-like domain-containing protein" evidence="11">
    <location>
        <begin position="27"/>
        <end position="224"/>
    </location>
</feature>